<dbReference type="EMBL" id="FUGD01000041">
    <property type="protein sequence ID" value="SJM36317.1"/>
    <property type="molecule type" value="Genomic_DNA"/>
</dbReference>
<organism evidence="2 3">
    <name type="scientific">Psychrobacter pasteurii</name>
    <dbReference type="NCBI Taxonomy" id="1945520"/>
    <lineage>
        <taxon>Bacteria</taxon>
        <taxon>Pseudomonadati</taxon>
        <taxon>Pseudomonadota</taxon>
        <taxon>Gammaproteobacteria</taxon>
        <taxon>Moraxellales</taxon>
        <taxon>Moraxellaceae</taxon>
        <taxon>Psychrobacter</taxon>
    </lineage>
</organism>
<dbReference type="OrthoDB" id="9785076at2"/>
<proteinExistence type="predicted"/>
<name>A0A1R4ECS6_9GAMM</name>
<dbReference type="STRING" id="1945520.A1019T_00278"/>
<keyword evidence="3" id="KW-1185">Reference proteome</keyword>
<dbReference type="InterPro" id="IPR029058">
    <property type="entry name" value="AB_hydrolase_fold"/>
</dbReference>
<protein>
    <submittedName>
        <fullName evidence="2">Alpha/beta hydrolase family protein</fullName>
    </submittedName>
</protein>
<dbReference type="GO" id="GO:0016787">
    <property type="term" value="F:hydrolase activity"/>
    <property type="evidence" value="ECO:0007669"/>
    <property type="project" value="UniProtKB-KW"/>
</dbReference>
<dbReference type="SUPFAM" id="SSF53474">
    <property type="entry name" value="alpha/beta-Hydrolases"/>
    <property type="match status" value="1"/>
</dbReference>
<sequence length="303" mass="33459">MSTPTHNDTNQPTTLTIVTERNQPLTASLYLPKDSDSDSVKNAIMITPATGIKRVFYHNFASYLASQGFGVITYDNEGIGDSLTCPLSKCDASLITWGRHDATAVLEALQDEFPNAKYHLIGHSAGGQLIGLMPNYQALSSVVNIACSSGRIKNMDMPFKAQAILFMNGAITLGNLLLGYTPSDKFNMGEPLPRGVASQWRDWCNGKGYIKTAFGKTVVTHFYDELKTPALWLNFSDDDIANAKNVDDMLAVFTAMPAKKEMFQPQEFGLNHIGHMKFFSAKTHKKAPQLWQMATDWIEQHAA</sequence>
<feature type="domain" description="AB hydrolase-1" evidence="1">
    <location>
        <begin position="59"/>
        <end position="245"/>
    </location>
</feature>
<dbReference type="InterPro" id="IPR000073">
    <property type="entry name" value="AB_hydrolase_1"/>
</dbReference>
<evidence type="ECO:0000313" key="2">
    <source>
        <dbReference type="EMBL" id="SJM36317.1"/>
    </source>
</evidence>
<dbReference type="PIRSF" id="PIRSF037442">
    <property type="entry name" value="UCP037442_abhydr"/>
    <property type="match status" value="1"/>
</dbReference>
<accession>A0A1R4ECS6</accession>
<dbReference type="Gene3D" id="3.40.50.1820">
    <property type="entry name" value="alpha/beta hydrolase"/>
    <property type="match status" value="1"/>
</dbReference>
<dbReference type="InterPro" id="IPR017208">
    <property type="entry name" value="UCP037442_abhydr"/>
</dbReference>
<keyword evidence="2" id="KW-0378">Hydrolase</keyword>
<dbReference type="RefSeq" id="WP_077447728.1">
    <property type="nucleotide sequence ID" value="NZ_FUGD01000041.1"/>
</dbReference>
<evidence type="ECO:0000313" key="3">
    <source>
        <dbReference type="Proteomes" id="UP000188169"/>
    </source>
</evidence>
<gene>
    <name evidence="2" type="ORF">A1019T_00278</name>
</gene>
<reference evidence="3" key="1">
    <citation type="submission" date="2017-02" db="EMBL/GenBank/DDBJ databases">
        <authorList>
            <person name="Mornico D."/>
        </authorList>
    </citation>
    <scope>NUCLEOTIDE SEQUENCE [LARGE SCALE GENOMIC DNA]</scope>
</reference>
<dbReference type="Proteomes" id="UP000188169">
    <property type="component" value="Unassembled WGS sequence"/>
</dbReference>
<dbReference type="Pfam" id="PF12697">
    <property type="entry name" value="Abhydrolase_6"/>
    <property type="match status" value="1"/>
</dbReference>
<dbReference type="AlphaFoldDB" id="A0A1R4ECS6"/>
<evidence type="ECO:0000259" key="1">
    <source>
        <dbReference type="Pfam" id="PF12697"/>
    </source>
</evidence>